<evidence type="ECO:0000313" key="1">
    <source>
        <dbReference type="EMBL" id="CAH1195299.1"/>
    </source>
</evidence>
<reference evidence="1" key="1">
    <citation type="submission" date="2022-01" db="EMBL/GenBank/DDBJ databases">
        <authorList>
            <person name="Criscuolo A."/>
        </authorList>
    </citation>
    <scope>NUCLEOTIDE SEQUENCE</scope>
    <source>
        <strain evidence="1">CIP111893</strain>
    </source>
</reference>
<comment type="caution">
    <text evidence="1">The sequence shown here is derived from an EMBL/GenBank/DDBJ whole genome shotgun (WGS) entry which is preliminary data.</text>
</comment>
<dbReference type="EMBL" id="CAKMMF010000003">
    <property type="protein sequence ID" value="CAH1195299.1"/>
    <property type="molecule type" value="Genomic_DNA"/>
</dbReference>
<gene>
    <name evidence="1" type="ORF">PAECIP111893_00663</name>
</gene>
<dbReference type="RefSeq" id="WP_236338938.1">
    <property type="nucleotide sequence ID" value="NZ_CAKMMF010000003.1"/>
</dbReference>
<name>A0ABN8G546_9BACL</name>
<protein>
    <submittedName>
        <fullName evidence="1">Uncharacterized protein</fullName>
    </submittedName>
</protein>
<evidence type="ECO:0000313" key="2">
    <source>
        <dbReference type="Proteomes" id="UP000838686"/>
    </source>
</evidence>
<proteinExistence type="predicted"/>
<sequence>MSDYSLIIKFDSVIKMDSDPTITNDKLRLVIAKSASNSNSLASVVWMTVNPAERNTISWVEDYSVYSPTSHSSAEESAVESFNEGQPSASDAPINYLPPDVVVNGEVISGATLLQASPFQHNQVNSVTDNAGEVSVSIQLGTETESGLIKIGEPIEIALEQNTTELTVKYDPATGRLVFV</sequence>
<organism evidence="1 2">
    <name type="scientific">Paenibacillus plantiphilus</name>
    <dbReference type="NCBI Taxonomy" id="2905650"/>
    <lineage>
        <taxon>Bacteria</taxon>
        <taxon>Bacillati</taxon>
        <taxon>Bacillota</taxon>
        <taxon>Bacilli</taxon>
        <taxon>Bacillales</taxon>
        <taxon>Paenibacillaceae</taxon>
        <taxon>Paenibacillus</taxon>
    </lineage>
</organism>
<keyword evidence="2" id="KW-1185">Reference proteome</keyword>
<dbReference type="Proteomes" id="UP000838686">
    <property type="component" value="Unassembled WGS sequence"/>
</dbReference>
<accession>A0ABN8G546</accession>